<evidence type="ECO:0000313" key="1">
    <source>
        <dbReference type="EMBL" id="TFK60777.1"/>
    </source>
</evidence>
<evidence type="ECO:0000313" key="2">
    <source>
        <dbReference type="Proteomes" id="UP000308600"/>
    </source>
</evidence>
<keyword evidence="2" id="KW-1185">Reference proteome</keyword>
<proteinExistence type="predicted"/>
<reference evidence="1 2" key="1">
    <citation type="journal article" date="2019" name="Nat. Ecol. Evol.">
        <title>Megaphylogeny resolves global patterns of mushroom evolution.</title>
        <authorList>
            <person name="Varga T."/>
            <person name="Krizsan K."/>
            <person name="Foldi C."/>
            <person name="Dima B."/>
            <person name="Sanchez-Garcia M."/>
            <person name="Sanchez-Ramirez S."/>
            <person name="Szollosi G.J."/>
            <person name="Szarkandi J.G."/>
            <person name="Papp V."/>
            <person name="Albert L."/>
            <person name="Andreopoulos W."/>
            <person name="Angelini C."/>
            <person name="Antonin V."/>
            <person name="Barry K.W."/>
            <person name="Bougher N.L."/>
            <person name="Buchanan P."/>
            <person name="Buyck B."/>
            <person name="Bense V."/>
            <person name="Catcheside P."/>
            <person name="Chovatia M."/>
            <person name="Cooper J."/>
            <person name="Damon W."/>
            <person name="Desjardin D."/>
            <person name="Finy P."/>
            <person name="Geml J."/>
            <person name="Haridas S."/>
            <person name="Hughes K."/>
            <person name="Justo A."/>
            <person name="Karasinski D."/>
            <person name="Kautmanova I."/>
            <person name="Kiss B."/>
            <person name="Kocsube S."/>
            <person name="Kotiranta H."/>
            <person name="LaButti K.M."/>
            <person name="Lechner B.E."/>
            <person name="Liimatainen K."/>
            <person name="Lipzen A."/>
            <person name="Lukacs Z."/>
            <person name="Mihaltcheva S."/>
            <person name="Morgado L.N."/>
            <person name="Niskanen T."/>
            <person name="Noordeloos M.E."/>
            <person name="Ohm R.A."/>
            <person name="Ortiz-Santana B."/>
            <person name="Ovrebo C."/>
            <person name="Racz N."/>
            <person name="Riley R."/>
            <person name="Savchenko A."/>
            <person name="Shiryaev A."/>
            <person name="Soop K."/>
            <person name="Spirin V."/>
            <person name="Szebenyi C."/>
            <person name="Tomsovsky M."/>
            <person name="Tulloss R.E."/>
            <person name="Uehling J."/>
            <person name="Grigoriev I.V."/>
            <person name="Vagvolgyi C."/>
            <person name="Papp T."/>
            <person name="Martin F.M."/>
            <person name="Miettinen O."/>
            <person name="Hibbett D.S."/>
            <person name="Nagy L.G."/>
        </authorList>
    </citation>
    <scope>NUCLEOTIDE SEQUENCE [LARGE SCALE GENOMIC DNA]</scope>
    <source>
        <strain evidence="1 2">NL-1719</strain>
    </source>
</reference>
<gene>
    <name evidence="1" type="ORF">BDN72DRAFT_904688</name>
</gene>
<sequence>MDDIVTILERPITLSGRAYVLCRYDITLIYEGQRNTPATAHIQQAVIFARLLLGDGKPIQDVERSQLIVNEGATSRIQWKLGGFFLVRPTASSFAIYVGFKSSEQEQTILEAKFYQSIPSLWGSYTRDIVASRFLDDGFSLSLDTHHFNPNTHGRVDISHEAKNGSTSFNTNPFSDGCSASLEKEKRLIQSLLDLPASDARAAVLFHNGNHLILRNRHTSDLIYFDLAIQAMSAARAYWQGLRGLETQFCHLLFIRCTFPDFHPFLDKAIDVLKGLDGLSLAEEALDQIDFLGTVLQVLREQNRTDYAAIALPILTPSFRVLANVEHPERNERVIAALKLALYLSIRMPPTVEILEIVDINLPLVRPDEHGSLLIYRALVYLGHYKVRGEPEYDTVVEVIDKARVYALGHRNLGVERNLLSTFLYESISFLLEPGSHQEDTRYEIRLAVMKMTISCQWIACEALDGHTRSMLMNWALCLFACLLPAGMWETAAPVNRNQAIKEYIQAVYFGSVLLEDGDVEFLVQLISYQTKESMSFHASRNGDLKDKIHTLVEVALSAEPPDEMSLMQVIIAAPAARFFRLPVTLKAYEFFMSAPDLWVSLATPLKLRYASTITLTSIVSDAISYVLGLGCPDVALEWADQRSSIIWGQVLYFHSSFTEVATVSSGLAKELTESACEMLRSQAHRELSYNYGHAKRWEDAVRETRKLPGLNRFLRPKTSKEVQAASQALGGPVVYFNLNCHSCDALCVLPNLDDVIHIPLPGLEALDIMYVLFIHFLERTGTEEIQLDRVGKMVKIPNTSIPRQFYLSLTSVLKFLWDQVVKPILDGLAIQRSVLGSADKLPRIWWCPSGQLALFPLHAAGYYSNPTDENILDYVVSSYIPSALVATQATRAEDTPPPFHFLGVANPEGCGLPGTKRDLDIIRKHAAHRPLTELVGKYATPEIVKQELKKATWAHFACHGTQNQSPAETSLILANHNRLTLLDISKLSMPQAQLAFLAACQTGKADFQTSGESAHISGGMLVAGFRGVIGTMWNISDYYAPDFADRFYQKMFEGSRTPDYKRAAYALHDTVKTLRMEKDLDPRIWVPFMHYGA</sequence>
<dbReference type="EMBL" id="ML208733">
    <property type="protein sequence ID" value="TFK60777.1"/>
    <property type="molecule type" value="Genomic_DNA"/>
</dbReference>
<protein>
    <submittedName>
        <fullName evidence="1">Uncharacterized protein</fullName>
    </submittedName>
</protein>
<accession>A0ACD3A598</accession>
<organism evidence="1 2">
    <name type="scientific">Pluteus cervinus</name>
    <dbReference type="NCBI Taxonomy" id="181527"/>
    <lineage>
        <taxon>Eukaryota</taxon>
        <taxon>Fungi</taxon>
        <taxon>Dikarya</taxon>
        <taxon>Basidiomycota</taxon>
        <taxon>Agaricomycotina</taxon>
        <taxon>Agaricomycetes</taxon>
        <taxon>Agaricomycetidae</taxon>
        <taxon>Agaricales</taxon>
        <taxon>Pluteineae</taxon>
        <taxon>Pluteaceae</taxon>
        <taxon>Pluteus</taxon>
    </lineage>
</organism>
<name>A0ACD3A598_9AGAR</name>
<dbReference type="Proteomes" id="UP000308600">
    <property type="component" value="Unassembled WGS sequence"/>
</dbReference>